<keyword evidence="2" id="KW-1185">Reference proteome</keyword>
<dbReference type="NCBIfam" id="NF042914">
    <property type="entry name" value="SAV915_dom"/>
    <property type="match status" value="1"/>
</dbReference>
<dbReference type="InterPro" id="IPR049975">
    <property type="entry name" value="SAV_915-like_dom"/>
</dbReference>
<evidence type="ECO:0000313" key="2">
    <source>
        <dbReference type="Proteomes" id="UP001555826"/>
    </source>
</evidence>
<dbReference type="RefSeq" id="WP_367640046.1">
    <property type="nucleotide sequence ID" value="NZ_JBFNQN010000014.1"/>
</dbReference>
<organism evidence="1 2">
    <name type="scientific">Kineococcus endophyticus</name>
    <dbReference type="NCBI Taxonomy" id="1181883"/>
    <lineage>
        <taxon>Bacteria</taxon>
        <taxon>Bacillati</taxon>
        <taxon>Actinomycetota</taxon>
        <taxon>Actinomycetes</taxon>
        <taxon>Kineosporiales</taxon>
        <taxon>Kineosporiaceae</taxon>
        <taxon>Kineococcus</taxon>
    </lineage>
</organism>
<gene>
    <name evidence="1" type="ORF">AB1207_19365</name>
</gene>
<reference evidence="1 2" key="1">
    <citation type="submission" date="2024-07" db="EMBL/GenBank/DDBJ databases">
        <authorList>
            <person name="Thanompreechachai J."/>
            <person name="Duangmal K."/>
        </authorList>
    </citation>
    <scope>NUCLEOTIDE SEQUENCE [LARGE SCALE GENOMIC DNA]</scope>
    <source>
        <strain evidence="1 2">KCTC 19886</strain>
    </source>
</reference>
<sequence>MSTSATSSPARLFVPVRRHGTAVVLRTFLDPGGVRTGVGFTSRDLLREVLGAECACVELGVGALRLLLEARGTTALTVDPRLSLAPAKPPARLVAA</sequence>
<accession>A0ABV3PB99</accession>
<evidence type="ECO:0000313" key="1">
    <source>
        <dbReference type="EMBL" id="MEW9266914.1"/>
    </source>
</evidence>
<proteinExistence type="predicted"/>
<comment type="caution">
    <text evidence="1">The sequence shown here is derived from an EMBL/GenBank/DDBJ whole genome shotgun (WGS) entry which is preliminary data.</text>
</comment>
<dbReference type="EMBL" id="JBFNQN010000014">
    <property type="protein sequence ID" value="MEW9266914.1"/>
    <property type="molecule type" value="Genomic_DNA"/>
</dbReference>
<name>A0ABV3PB99_9ACTN</name>
<protein>
    <submittedName>
        <fullName evidence="1">SAV_915 family protein</fullName>
    </submittedName>
</protein>
<dbReference type="Proteomes" id="UP001555826">
    <property type="component" value="Unassembled WGS sequence"/>
</dbReference>